<accession>A0A195BJK4</accession>
<evidence type="ECO:0000313" key="2">
    <source>
        <dbReference type="Proteomes" id="UP000078540"/>
    </source>
</evidence>
<evidence type="ECO:0000313" key="1">
    <source>
        <dbReference type="EMBL" id="KYM85353.1"/>
    </source>
</evidence>
<feature type="non-terminal residue" evidence="1">
    <location>
        <position position="1"/>
    </location>
</feature>
<organism evidence="1 2">
    <name type="scientific">Atta colombica</name>
    <dbReference type="NCBI Taxonomy" id="520822"/>
    <lineage>
        <taxon>Eukaryota</taxon>
        <taxon>Metazoa</taxon>
        <taxon>Ecdysozoa</taxon>
        <taxon>Arthropoda</taxon>
        <taxon>Hexapoda</taxon>
        <taxon>Insecta</taxon>
        <taxon>Pterygota</taxon>
        <taxon>Neoptera</taxon>
        <taxon>Endopterygota</taxon>
        <taxon>Hymenoptera</taxon>
        <taxon>Apocrita</taxon>
        <taxon>Aculeata</taxon>
        <taxon>Formicoidea</taxon>
        <taxon>Formicidae</taxon>
        <taxon>Myrmicinae</taxon>
        <taxon>Atta</taxon>
    </lineage>
</organism>
<proteinExistence type="predicted"/>
<dbReference type="EMBL" id="KQ976453">
    <property type="protein sequence ID" value="KYM85353.1"/>
    <property type="molecule type" value="Genomic_DNA"/>
</dbReference>
<keyword evidence="2" id="KW-1185">Reference proteome</keyword>
<reference evidence="1 2" key="1">
    <citation type="submission" date="2015-09" db="EMBL/GenBank/DDBJ databases">
        <title>Atta colombica WGS genome.</title>
        <authorList>
            <person name="Nygaard S."/>
            <person name="Hu H."/>
            <person name="Boomsma J."/>
            <person name="Zhang G."/>
        </authorList>
    </citation>
    <scope>NUCLEOTIDE SEQUENCE [LARGE SCALE GENOMIC DNA]</scope>
    <source>
        <strain evidence="1">Treedump-2</strain>
        <tissue evidence="1">Whole body</tissue>
    </source>
</reference>
<name>A0A195BJK4_9HYME</name>
<protein>
    <submittedName>
        <fullName evidence="1">Uncharacterized protein</fullName>
    </submittedName>
</protein>
<gene>
    <name evidence="1" type="ORF">ALC53_04596</name>
</gene>
<dbReference type="AlphaFoldDB" id="A0A195BJK4"/>
<sequence>IRNLRLLTRSILDPCLFYLFREIVKIEIDHTTEKPKRDHAGLLPVTIEIAHTLPLVNCRRENPGLIPILHKNFRRDIKLDFANELHEKRRGIILHDENNFDFPSIQTTYKIKFLYFLIKCILDLTSCYCFNKNNIYHKVAPPVPDAFPRSPPPLRIRLTSSRTGHSRKTLANNILQSRADYNLSPIT</sequence>
<dbReference type="Proteomes" id="UP000078540">
    <property type="component" value="Unassembled WGS sequence"/>
</dbReference>